<evidence type="ECO:0000313" key="2">
    <source>
        <dbReference type="Proteomes" id="UP000753376"/>
    </source>
</evidence>
<keyword evidence="2" id="KW-1185">Reference proteome</keyword>
<comment type="caution">
    <text evidence="1">The sequence shown here is derived from an EMBL/GenBank/DDBJ whole genome shotgun (WGS) entry which is preliminary data.</text>
</comment>
<proteinExistence type="predicted"/>
<sequence>MDLLLCANTADTYRNDGVSGERYRNAAFEVQDLTDEAGWSPDAVAATVTKLHESRSDLDLRDGDSPESFYLRNFSFERCERELQNVRAFRKNGVPAP</sequence>
<evidence type="ECO:0000313" key="1">
    <source>
        <dbReference type="EMBL" id="MBU2873771.1"/>
    </source>
</evidence>
<protein>
    <submittedName>
        <fullName evidence="1">Uncharacterized protein</fullName>
    </submittedName>
</protein>
<reference evidence="1 2" key="1">
    <citation type="submission" date="2021-05" db="EMBL/GenBank/DDBJ databases">
        <title>Draft genomes of bacteria isolated from model marine particles.</title>
        <authorList>
            <person name="Datta M.S."/>
            <person name="Schwartzman J.A."/>
            <person name="Enke T.N."/>
            <person name="Saavedra J."/>
            <person name="Cermak N."/>
            <person name="Cordero O.X."/>
        </authorList>
    </citation>
    <scope>NUCLEOTIDE SEQUENCE [LARGE SCALE GENOMIC DNA]</scope>
    <source>
        <strain evidence="1 2">D2M19</strain>
    </source>
</reference>
<dbReference type="RefSeq" id="WP_216007656.1">
    <property type="nucleotide sequence ID" value="NZ_JAHKPV010000007.1"/>
</dbReference>
<dbReference type="Proteomes" id="UP000753376">
    <property type="component" value="Unassembled WGS sequence"/>
</dbReference>
<gene>
    <name evidence="1" type="ORF">KO508_07060</name>
</gene>
<name>A0ABS6A6H4_9GAMM</name>
<dbReference type="EMBL" id="JAHKPV010000007">
    <property type="protein sequence ID" value="MBU2873771.1"/>
    <property type="molecule type" value="Genomic_DNA"/>
</dbReference>
<organism evidence="1 2">
    <name type="scientific">Marinobacter salexigens</name>
    <dbReference type="NCBI Taxonomy" id="1925763"/>
    <lineage>
        <taxon>Bacteria</taxon>
        <taxon>Pseudomonadati</taxon>
        <taxon>Pseudomonadota</taxon>
        <taxon>Gammaproteobacteria</taxon>
        <taxon>Pseudomonadales</taxon>
        <taxon>Marinobacteraceae</taxon>
        <taxon>Marinobacter</taxon>
    </lineage>
</organism>
<accession>A0ABS6A6H4</accession>